<evidence type="ECO:0000256" key="6">
    <source>
        <dbReference type="ARBA" id="ARBA00023315"/>
    </source>
</evidence>
<dbReference type="HAMAP" id="MF_00523">
    <property type="entry name" value="LpxD"/>
    <property type="match status" value="1"/>
</dbReference>
<evidence type="ECO:0000256" key="5">
    <source>
        <dbReference type="ARBA" id="ARBA00023098"/>
    </source>
</evidence>
<dbReference type="InterPro" id="IPR020573">
    <property type="entry name" value="UDP_GlcNAc_AcTrfase_non-rep"/>
</dbReference>
<dbReference type="NCBIfam" id="TIGR01853">
    <property type="entry name" value="lipid_A_lpxD"/>
    <property type="match status" value="1"/>
</dbReference>
<comment type="subunit">
    <text evidence="7">Homotrimer.</text>
</comment>
<dbReference type="SUPFAM" id="SSF51161">
    <property type="entry name" value="Trimeric LpxA-like enzymes"/>
    <property type="match status" value="1"/>
</dbReference>
<dbReference type="GO" id="GO:0009245">
    <property type="term" value="P:lipid A biosynthetic process"/>
    <property type="evidence" value="ECO:0007669"/>
    <property type="project" value="UniProtKB-UniRule"/>
</dbReference>
<dbReference type="Gene3D" id="2.160.10.10">
    <property type="entry name" value="Hexapeptide repeat proteins"/>
    <property type="match status" value="1"/>
</dbReference>
<comment type="pathway">
    <text evidence="7">Bacterial outer membrane biogenesis; LPS lipid A biosynthesis.</text>
</comment>
<dbReference type="RefSeq" id="WP_105052164.1">
    <property type="nucleotide sequence ID" value="NZ_BMYG01000002.1"/>
</dbReference>
<keyword evidence="10" id="KW-1185">Reference proteome</keyword>
<keyword evidence="2 7" id="KW-0441">Lipid A biosynthesis</keyword>
<comment type="caution">
    <text evidence="9">The sequence shown here is derived from an EMBL/GenBank/DDBJ whole genome shotgun (WGS) entry which is preliminary data.</text>
</comment>
<dbReference type="GO" id="GO:0016020">
    <property type="term" value="C:membrane"/>
    <property type="evidence" value="ECO:0007669"/>
    <property type="project" value="GOC"/>
</dbReference>
<dbReference type="Gene3D" id="3.40.1390.10">
    <property type="entry name" value="MurE/MurF, N-terminal domain"/>
    <property type="match status" value="1"/>
</dbReference>
<keyword evidence="4 7" id="KW-0677">Repeat</keyword>
<comment type="similarity">
    <text evidence="7">Belongs to the transferase hexapeptide repeat family. LpxD subfamily.</text>
</comment>
<feature type="active site" description="Proton acceptor" evidence="7">
    <location>
        <position position="248"/>
    </location>
</feature>
<dbReference type="OrthoDB" id="9784739at2"/>
<gene>
    <name evidence="7 9" type="primary">lpxD</name>
    <name evidence="9" type="ORF">BTO11_08330</name>
</gene>
<dbReference type="EC" id="2.3.1.191" evidence="7"/>
<evidence type="ECO:0000256" key="1">
    <source>
        <dbReference type="ARBA" id="ARBA00022516"/>
    </source>
</evidence>
<keyword evidence="3 7" id="KW-0808">Transferase</keyword>
<evidence type="ECO:0000256" key="7">
    <source>
        <dbReference type="HAMAP-Rule" id="MF_00523"/>
    </source>
</evidence>
<dbReference type="EMBL" id="MSCH01000003">
    <property type="protein sequence ID" value="PQJ53673.1"/>
    <property type="molecule type" value="Genomic_DNA"/>
</dbReference>
<dbReference type="Pfam" id="PF04613">
    <property type="entry name" value="LpxD"/>
    <property type="match status" value="1"/>
</dbReference>
<dbReference type="UniPathway" id="UPA00973"/>
<dbReference type="NCBIfam" id="NF002060">
    <property type="entry name" value="PRK00892.1"/>
    <property type="match status" value="1"/>
</dbReference>
<comment type="function">
    <text evidence="7">Catalyzes the N-acylation of UDP-3-O-acylglucosamine using 3-hydroxyacyl-ACP as the acyl donor. Is involved in the biosynthesis of lipid A, a phosphorylated glycolipid that anchors the lipopolysaccharide to the outer membrane of the cell.</text>
</comment>
<evidence type="ECO:0000313" key="9">
    <source>
        <dbReference type="EMBL" id="PQJ53673.1"/>
    </source>
</evidence>
<dbReference type="InterPro" id="IPR001451">
    <property type="entry name" value="Hexapep"/>
</dbReference>
<evidence type="ECO:0000259" key="8">
    <source>
        <dbReference type="Pfam" id="PF04613"/>
    </source>
</evidence>
<keyword evidence="6 7" id="KW-0012">Acyltransferase</keyword>
<name>A0A2S7UUQ6_9GAMM</name>
<evidence type="ECO:0000256" key="4">
    <source>
        <dbReference type="ARBA" id="ARBA00022737"/>
    </source>
</evidence>
<dbReference type="PANTHER" id="PTHR43378:SF2">
    <property type="entry name" value="UDP-3-O-ACYLGLUCOSAMINE N-ACYLTRANSFERASE 1, MITOCHONDRIAL-RELATED"/>
    <property type="match status" value="1"/>
</dbReference>
<comment type="catalytic activity">
    <reaction evidence="7">
        <text>a UDP-3-O-[(3R)-3-hydroxyacyl]-alpha-D-glucosamine + a (3R)-hydroxyacyl-[ACP] = a UDP-2-N,3-O-bis[(3R)-3-hydroxyacyl]-alpha-D-glucosamine + holo-[ACP] + H(+)</text>
        <dbReference type="Rhea" id="RHEA:53836"/>
        <dbReference type="Rhea" id="RHEA-COMP:9685"/>
        <dbReference type="Rhea" id="RHEA-COMP:9945"/>
        <dbReference type="ChEBI" id="CHEBI:15378"/>
        <dbReference type="ChEBI" id="CHEBI:64479"/>
        <dbReference type="ChEBI" id="CHEBI:78827"/>
        <dbReference type="ChEBI" id="CHEBI:137740"/>
        <dbReference type="ChEBI" id="CHEBI:137748"/>
        <dbReference type="EC" id="2.3.1.191"/>
    </reaction>
</comment>
<dbReference type="CDD" id="cd03352">
    <property type="entry name" value="LbH_LpxD"/>
    <property type="match status" value="1"/>
</dbReference>
<sequence>MSYQLQQLAKKITELSGITVEIVGDPTTNIDKISTIDKAGSKDITFLANAKYKKHLENCSAGAVILAESELDAWSGSALVMSNPYVGFAVVAQVLDNTPQQPMNIHPSAVVSSTAKVSKNCSIAANAVVEDDAVIGENVQIGAGCFVGRGTMLGDNSRVWPNTTIYHGVTLGKNCTVHSNSVIGADGFGYAPQSIDGDQHWIKIPQLGGVTIGDNTEIGASTTIDRGAIDDTVIGQGVIIDNQIQIGHNVSIGDYTAIAAGTMIAGSTKIGRNVTIGGVCAISGHLTIVDKAFITGRSFVMKDIKEVGVYSSGMPATTNKEWRNNTARYRKLTELFDRVKKLENK</sequence>
<proteinExistence type="inferred from homology"/>
<evidence type="ECO:0000256" key="2">
    <source>
        <dbReference type="ARBA" id="ARBA00022556"/>
    </source>
</evidence>
<dbReference type="Pfam" id="PF00132">
    <property type="entry name" value="Hexapep"/>
    <property type="match status" value="3"/>
</dbReference>
<dbReference type="GO" id="GO:0016410">
    <property type="term" value="F:N-acyltransferase activity"/>
    <property type="evidence" value="ECO:0007669"/>
    <property type="project" value="InterPro"/>
</dbReference>
<dbReference type="Proteomes" id="UP000239007">
    <property type="component" value="Unassembled WGS sequence"/>
</dbReference>
<keyword evidence="5 7" id="KW-0443">Lipid metabolism</keyword>
<dbReference type="InterPro" id="IPR007691">
    <property type="entry name" value="LpxD"/>
</dbReference>
<evidence type="ECO:0000313" key="10">
    <source>
        <dbReference type="Proteomes" id="UP000239007"/>
    </source>
</evidence>
<keyword evidence="1 7" id="KW-0444">Lipid biosynthesis</keyword>
<organism evidence="9 10">
    <name type="scientific">Psychrosphaera saromensis</name>
    <dbReference type="NCBI Taxonomy" id="716813"/>
    <lineage>
        <taxon>Bacteria</taxon>
        <taxon>Pseudomonadati</taxon>
        <taxon>Pseudomonadota</taxon>
        <taxon>Gammaproteobacteria</taxon>
        <taxon>Alteromonadales</taxon>
        <taxon>Pseudoalteromonadaceae</taxon>
        <taxon>Psychrosphaera</taxon>
    </lineage>
</organism>
<dbReference type="AlphaFoldDB" id="A0A2S7UUQ6"/>
<accession>A0A2S7UUQ6</accession>
<dbReference type="GO" id="GO:0103118">
    <property type="term" value="F:UDP-3-O-[(3R)-3-hydroxyacyl]-glucosamine N-acyltransferase activity"/>
    <property type="evidence" value="ECO:0007669"/>
    <property type="project" value="UniProtKB-EC"/>
</dbReference>
<dbReference type="PANTHER" id="PTHR43378">
    <property type="entry name" value="UDP-3-O-ACYLGLUCOSAMINE N-ACYLTRANSFERASE"/>
    <property type="match status" value="1"/>
</dbReference>
<dbReference type="InterPro" id="IPR011004">
    <property type="entry name" value="Trimer_LpxA-like_sf"/>
</dbReference>
<protein>
    <recommendedName>
        <fullName evidence="7">UDP-3-O-acylglucosamine N-acyltransferase</fullName>
        <ecNumber evidence="7">2.3.1.191</ecNumber>
    </recommendedName>
</protein>
<feature type="domain" description="UDP-3-O-[3-hydroxymyristoyl] glucosamine N-acyltransferase non-repeat region" evidence="8">
    <location>
        <begin position="29"/>
        <end position="93"/>
    </location>
</feature>
<evidence type="ECO:0000256" key="3">
    <source>
        <dbReference type="ARBA" id="ARBA00022679"/>
    </source>
</evidence>
<reference evidence="9 10" key="1">
    <citation type="submission" date="2016-12" db="EMBL/GenBank/DDBJ databases">
        <title>Diversity of luminous bacteria.</title>
        <authorList>
            <person name="Yoshizawa S."/>
            <person name="Kogure K."/>
        </authorList>
    </citation>
    <scope>NUCLEOTIDE SEQUENCE [LARGE SCALE GENOMIC DNA]</scope>
    <source>
        <strain evidence="9 10">SA4-48</strain>
    </source>
</reference>